<evidence type="ECO:0000313" key="6">
    <source>
        <dbReference type="Proteomes" id="UP001642464"/>
    </source>
</evidence>
<dbReference type="EMBL" id="CAXAMM010016002">
    <property type="protein sequence ID" value="CAK9037829.1"/>
    <property type="molecule type" value="Genomic_DNA"/>
</dbReference>
<dbReference type="InterPro" id="IPR006145">
    <property type="entry name" value="PsdUridine_synth_RsuA/RluA"/>
</dbReference>
<gene>
    <name evidence="5" type="ORF">SCF082_LOCUS22331</name>
</gene>
<dbReference type="Proteomes" id="UP001642464">
    <property type="component" value="Unassembled WGS sequence"/>
</dbReference>
<dbReference type="SUPFAM" id="SSF55120">
    <property type="entry name" value="Pseudouridine synthase"/>
    <property type="match status" value="1"/>
</dbReference>
<dbReference type="Gene3D" id="3.30.70.580">
    <property type="entry name" value="Pseudouridine synthase I, catalytic domain, N-terminal subdomain"/>
    <property type="match status" value="1"/>
</dbReference>
<dbReference type="SMART" id="SM00363">
    <property type="entry name" value="S4"/>
    <property type="match status" value="1"/>
</dbReference>
<keyword evidence="2 5" id="KW-0413">Isomerase</keyword>
<feature type="domain" description="RNA-binding S4" evidence="4">
    <location>
        <begin position="79"/>
        <end position="151"/>
    </location>
</feature>
<name>A0ABP0LF71_9DINO</name>
<evidence type="ECO:0000256" key="3">
    <source>
        <dbReference type="PROSITE-ProRule" id="PRU00182"/>
    </source>
</evidence>
<comment type="similarity">
    <text evidence="1">Belongs to the pseudouridine synthase RsuA family.</text>
</comment>
<dbReference type="GO" id="GO:0016853">
    <property type="term" value="F:isomerase activity"/>
    <property type="evidence" value="ECO:0007669"/>
    <property type="project" value="UniProtKB-KW"/>
</dbReference>
<dbReference type="InterPro" id="IPR050343">
    <property type="entry name" value="RsuA_PseudoU_synthase"/>
</dbReference>
<dbReference type="InterPro" id="IPR018496">
    <property type="entry name" value="PsdUridine_synth_RsuA/RluB_CS"/>
</dbReference>
<accession>A0ABP0LF71</accession>
<dbReference type="InterPro" id="IPR020103">
    <property type="entry name" value="PsdUridine_synth_cat_dom_sf"/>
</dbReference>
<dbReference type="CDD" id="cd00165">
    <property type="entry name" value="S4"/>
    <property type="match status" value="1"/>
</dbReference>
<organism evidence="5 6">
    <name type="scientific">Durusdinium trenchii</name>
    <dbReference type="NCBI Taxonomy" id="1381693"/>
    <lineage>
        <taxon>Eukaryota</taxon>
        <taxon>Sar</taxon>
        <taxon>Alveolata</taxon>
        <taxon>Dinophyceae</taxon>
        <taxon>Suessiales</taxon>
        <taxon>Symbiodiniaceae</taxon>
        <taxon>Durusdinium</taxon>
    </lineage>
</organism>
<evidence type="ECO:0000259" key="4">
    <source>
        <dbReference type="SMART" id="SM00363"/>
    </source>
</evidence>
<dbReference type="PANTHER" id="PTHR47683:SF2">
    <property type="entry name" value="RNA-BINDING S4 DOMAIN-CONTAINING PROTEIN"/>
    <property type="match status" value="1"/>
</dbReference>
<dbReference type="InterPro" id="IPR002942">
    <property type="entry name" value="S4_RNA-bd"/>
</dbReference>
<proteinExistence type="inferred from homology"/>
<comment type="caution">
    <text evidence="5">The sequence shown here is derived from an EMBL/GenBank/DDBJ whole genome shotgun (WGS) entry which is preliminary data.</text>
</comment>
<dbReference type="Pfam" id="PF01479">
    <property type="entry name" value="S4"/>
    <property type="match status" value="1"/>
</dbReference>
<dbReference type="SUPFAM" id="SSF55174">
    <property type="entry name" value="Alpha-L RNA-binding motif"/>
    <property type="match status" value="1"/>
</dbReference>
<keyword evidence="6" id="KW-1185">Reference proteome</keyword>
<dbReference type="PROSITE" id="PS01149">
    <property type="entry name" value="PSI_RSU"/>
    <property type="match status" value="1"/>
</dbReference>
<reference evidence="5 6" key="1">
    <citation type="submission" date="2024-02" db="EMBL/GenBank/DDBJ databases">
        <authorList>
            <person name="Chen Y."/>
            <person name="Shah S."/>
            <person name="Dougan E. K."/>
            <person name="Thang M."/>
            <person name="Chan C."/>
        </authorList>
    </citation>
    <scope>NUCLEOTIDE SEQUENCE [LARGE SCALE GENOMIC DNA]</scope>
</reference>
<sequence length="337" mass="36956">MLPCLESGGHRALGPPTRFAPVGSLHSCGVFVSKRGNEARSSLTRLQPRSGLQPNSDGLQPRSLTQWSLTLMFSFQKREKLERFISKAGVLSRREAERKIRAGKLKVNGATVLDPFHRVNDADTVELDGFGEVSPPDWVSRPPRVVLYNKPPGVVTSLRSSRTHVTSSDLHLKALQDALPEPFRSDLSAVPALRPVGRLDAASVGLLLLTDSNQLGATLLGPESCEKEYLLRVTPLPGDSQLRRLSEGLRIGRRTPKTRPCSVSLVRSEGGKAILRFIIHEGRNRQLRKMCQAVGLEVAWLMRTRIGPFTLGSLQLGGAREASAEEKGQLQRIADIC</sequence>
<dbReference type="PANTHER" id="PTHR47683">
    <property type="entry name" value="PSEUDOURIDINE SYNTHASE FAMILY PROTEIN-RELATED"/>
    <property type="match status" value="1"/>
</dbReference>
<dbReference type="InterPro" id="IPR036986">
    <property type="entry name" value="S4_RNA-bd_sf"/>
</dbReference>
<dbReference type="Gene3D" id="3.10.290.10">
    <property type="entry name" value="RNA-binding S4 domain"/>
    <property type="match status" value="1"/>
</dbReference>
<evidence type="ECO:0000256" key="1">
    <source>
        <dbReference type="ARBA" id="ARBA00008348"/>
    </source>
</evidence>
<dbReference type="Pfam" id="PF00849">
    <property type="entry name" value="PseudoU_synth_2"/>
    <property type="match status" value="1"/>
</dbReference>
<dbReference type="InterPro" id="IPR042092">
    <property type="entry name" value="PsdUridine_s_RsuA/RluB/E/F_cat"/>
</dbReference>
<evidence type="ECO:0000256" key="2">
    <source>
        <dbReference type="ARBA" id="ARBA00023235"/>
    </source>
</evidence>
<dbReference type="InterPro" id="IPR020094">
    <property type="entry name" value="TruA/RsuA/RluB/E/F_N"/>
</dbReference>
<evidence type="ECO:0000313" key="5">
    <source>
        <dbReference type="EMBL" id="CAK9037829.1"/>
    </source>
</evidence>
<protein>
    <submittedName>
        <fullName evidence="5">Ribosomal large subunit pseudouridine synthase B (23S rRNA pseudouridine(2605) synthase) (rRNA pseudouridylate synthase B) (rRNA-uridine isomerase B)</fullName>
    </submittedName>
</protein>
<dbReference type="Gene3D" id="3.30.70.1560">
    <property type="entry name" value="Alpha-L RNA-binding motif"/>
    <property type="match status" value="1"/>
</dbReference>
<keyword evidence="3" id="KW-0694">RNA-binding</keyword>
<dbReference type="PROSITE" id="PS50889">
    <property type="entry name" value="S4"/>
    <property type="match status" value="1"/>
</dbReference>